<keyword evidence="1" id="KW-0812">Transmembrane</keyword>
<keyword evidence="1" id="KW-1133">Transmembrane helix</keyword>
<name>A0A0F9C4D0_9ZZZZ</name>
<comment type="caution">
    <text evidence="2">The sequence shown here is derived from an EMBL/GenBank/DDBJ whole genome shotgun (WGS) entry which is preliminary data.</text>
</comment>
<evidence type="ECO:0000313" key="2">
    <source>
        <dbReference type="EMBL" id="KKL29020.1"/>
    </source>
</evidence>
<evidence type="ECO:0000256" key="1">
    <source>
        <dbReference type="SAM" id="Phobius"/>
    </source>
</evidence>
<reference evidence="2" key="1">
    <citation type="journal article" date="2015" name="Nature">
        <title>Complex archaea that bridge the gap between prokaryotes and eukaryotes.</title>
        <authorList>
            <person name="Spang A."/>
            <person name="Saw J.H."/>
            <person name="Jorgensen S.L."/>
            <person name="Zaremba-Niedzwiedzka K."/>
            <person name="Martijn J."/>
            <person name="Lind A.E."/>
            <person name="van Eijk R."/>
            <person name="Schleper C."/>
            <person name="Guy L."/>
            <person name="Ettema T.J."/>
        </authorList>
    </citation>
    <scope>NUCLEOTIDE SEQUENCE</scope>
</reference>
<organism evidence="2">
    <name type="scientific">marine sediment metagenome</name>
    <dbReference type="NCBI Taxonomy" id="412755"/>
    <lineage>
        <taxon>unclassified sequences</taxon>
        <taxon>metagenomes</taxon>
        <taxon>ecological metagenomes</taxon>
    </lineage>
</organism>
<protein>
    <submittedName>
        <fullName evidence="2">Uncharacterized protein</fullName>
    </submittedName>
</protein>
<keyword evidence="1" id="KW-0472">Membrane</keyword>
<proteinExistence type="predicted"/>
<accession>A0A0F9C4D0</accession>
<sequence>MSDTTLIGPVSKKLRQRLKIFLAAFNLPTYESGIAYLLSINEQFESMKLE</sequence>
<gene>
    <name evidence="2" type="ORF">LCGC14_2369340</name>
</gene>
<dbReference type="EMBL" id="LAZR01034888">
    <property type="protein sequence ID" value="KKL29020.1"/>
    <property type="molecule type" value="Genomic_DNA"/>
</dbReference>
<dbReference type="AlphaFoldDB" id="A0A0F9C4D0"/>
<feature type="transmembrane region" description="Helical" evidence="1">
    <location>
        <begin position="20"/>
        <end position="40"/>
    </location>
</feature>